<evidence type="ECO:0000259" key="4">
    <source>
        <dbReference type="PROSITE" id="PS50893"/>
    </source>
</evidence>
<dbReference type="InterPro" id="IPR003439">
    <property type="entry name" value="ABC_transporter-like_ATP-bd"/>
</dbReference>
<accession>Q9RAV2</accession>
<dbReference type="EMBL" id="AF080265">
    <property type="protein sequence ID" value="AAD45618.1"/>
    <property type="molecule type" value="Genomic_DNA"/>
</dbReference>
<evidence type="ECO:0000256" key="2">
    <source>
        <dbReference type="ARBA" id="ARBA00022741"/>
    </source>
</evidence>
<dbReference type="InterPro" id="IPR027417">
    <property type="entry name" value="P-loop_NTPase"/>
</dbReference>
<dbReference type="GO" id="GO:0016887">
    <property type="term" value="F:ATP hydrolysis activity"/>
    <property type="evidence" value="ECO:0007669"/>
    <property type="project" value="InterPro"/>
</dbReference>
<proteinExistence type="predicted"/>
<dbReference type="SUPFAM" id="SSF52540">
    <property type="entry name" value="P-loop containing nucleoside triphosphate hydrolases"/>
    <property type="match status" value="1"/>
</dbReference>
<protein>
    <submittedName>
        <fullName evidence="5">LacF</fullName>
    </submittedName>
</protein>
<dbReference type="InterPro" id="IPR003593">
    <property type="entry name" value="AAA+_ATPase"/>
</dbReference>
<dbReference type="Gene3D" id="3.40.50.300">
    <property type="entry name" value="P-loop containing nucleotide triphosphate hydrolases"/>
    <property type="match status" value="1"/>
</dbReference>
<dbReference type="GO" id="GO:0005524">
    <property type="term" value="F:ATP binding"/>
    <property type="evidence" value="ECO:0007669"/>
    <property type="project" value="UniProtKB-KW"/>
</dbReference>
<dbReference type="PANTHER" id="PTHR42939:SF1">
    <property type="entry name" value="ABC TRANSPORTER ATP-BINDING PROTEIN ALBC-RELATED"/>
    <property type="match status" value="1"/>
</dbReference>
<evidence type="ECO:0000256" key="3">
    <source>
        <dbReference type="ARBA" id="ARBA00022840"/>
    </source>
</evidence>
<evidence type="ECO:0000256" key="1">
    <source>
        <dbReference type="ARBA" id="ARBA00022448"/>
    </source>
</evidence>
<evidence type="ECO:0000313" key="5">
    <source>
        <dbReference type="EMBL" id="AAD45618.1"/>
    </source>
</evidence>
<dbReference type="SMART" id="SM00382">
    <property type="entry name" value="AAA"/>
    <property type="match status" value="1"/>
</dbReference>
<keyword evidence="3" id="KW-0067">ATP-binding</keyword>
<dbReference type="PANTHER" id="PTHR42939">
    <property type="entry name" value="ABC TRANSPORTER ATP-BINDING PROTEIN ALBC-RELATED"/>
    <property type="match status" value="1"/>
</dbReference>
<dbReference type="PROSITE" id="PS50893">
    <property type="entry name" value="ABC_TRANSPORTER_2"/>
    <property type="match status" value="1"/>
</dbReference>
<gene>
    <name evidence="5" type="primary">lacF</name>
</gene>
<keyword evidence="1" id="KW-0813">Transport</keyword>
<dbReference type="AlphaFoldDB" id="Q9RAV2"/>
<keyword evidence="2" id="KW-0547">Nucleotide-binding</keyword>
<organism evidence="5">
    <name type="scientific">Lactococcus lactis subsp. lactis</name>
    <name type="common">Streptococcus lactis</name>
    <dbReference type="NCBI Taxonomy" id="1360"/>
    <lineage>
        <taxon>Bacteria</taxon>
        <taxon>Bacillati</taxon>
        <taxon>Bacillota</taxon>
        <taxon>Bacilli</taxon>
        <taxon>Lactobacillales</taxon>
        <taxon>Streptococcaceae</taxon>
        <taxon>Lactococcus</taxon>
    </lineage>
</organism>
<name>Q9RAV2_LACLL</name>
<feature type="domain" description="ABC transporter" evidence="4">
    <location>
        <begin position="3"/>
        <end position="215"/>
    </location>
</feature>
<reference evidence="5" key="1">
    <citation type="journal article" date="2000" name="Biochim. Biophys. Acta">
        <title>Cloning and expression of the genes involved in the production of and immunity against the bacteriocin lacticin RM.</title>
        <authorList>
            <person name="Yarmus M."/>
            <person name="Mett A."/>
            <person name="Shapira R."/>
        </authorList>
    </citation>
    <scope>NUCLEOTIDE SEQUENCE</scope>
</reference>
<sequence length="215" mass="25145">MTIKFKHAYKSFGKKIIFKDASININRNSIYFIMAPNGSGKTTFFKIITNLQTLDKGKVYNDCSNRKQFSIFDDLSLYKNLTGYQNIQLFTNFKFNKFEIEQHSKKYEMLSKLNQKVSTYSLGEGKKISLLLWELLNPDLVIMDEVTNGLDHNTLKELKSSLLKAKEDSIIILTGHELLFYEEIIDDLYILNNGKLLKELNWKEEGLTKTYEKYF</sequence>
<dbReference type="Pfam" id="PF00005">
    <property type="entry name" value="ABC_tran"/>
    <property type="match status" value="1"/>
</dbReference>
<dbReference type="InterPro" id="IPR051782">
    <property type="entry name" value="ABC_Transporter_VariousFunc"/>
</dbReference>